<dbReference type="Pfam" id="PF07690">
    <property type="entry name" value="MFS_1"/>
    <property type="match status" value="1"/>
</dbReference>
<feature type="transmembrane region" description="Helical" evidence="4">
    <location>
        <begin position="45"/>
        <end position="66"/>
    </location>
</feature>
<gene>
    <name evidence="5" type="primary">arsJ</name>
    <name evidence="5" type="ORF">FEF65_07350</name>
</gene>
<feature type="transmembrane region" description="Helical" evidence="4">
    <location>
        <begin position="308"/>
        <end position="333"/>
    </location>
</feature>
<dbReference type="RefSeq" id="WP_138239162.1">
    <property type="nucleotide sequence ID" value="NZ_VBRY01000006.1"/>
</dbReference>
<reference evidence="5 6" key="1">
    <citation type="journal article" date="2019" name="Appl. Environ. Microbiol.">
        <title>Environmental Evidence and Genomic Insight of Iron-oxidizing Bacteria Preference Towards More Corrosion Resistant Stainless Steel at Higher Salinities.</title>
        <authorList>
            <person name="Garrison C.E."/>
            <person name="Price K.A."/>
            <person name="Field E.K."/>
        </authorList>
    </citation>
    <scope>NUCLEOTIDE SEQUENCE [LARGE SCALE GENOMIC DNA]</scope>
    <source>
        <strain evidence="5 6">P3</strain>
    </source>
</reference>
<evidence type="ECO:0000256" key="1">
    <source>
        <dbReference type="ARBA" id="ARBA00022692"/>
    </source>
</evidence>
<dbReference type="PANTHER" id="PTHR23547">
    <property type="entry name" value="MAJOR FACILITATOR SUPERFAMILY DOMAIN, GENERAL SUBSTRATE TRANSPORTER"/>
    <property type="match status" value="1"/>
</dbReference>
<dbReference type="Proteomes" id="UP000306585">
    <property type="component" value="Unassembled WGS sequence"/>
</dbReference>
<accession>A0A5R9GL85</accession>
<evidence type="ECO:0000313" key="6">
    <source>
        <dbReference type="Proteomes" id="UP000306585"/>
    </source>
</evidence>
<evidence type="ECO:0000256" key="3">
    <source>
        <dbReference type="ARBA" id="ARBA00023136"/>
    </source>
</evidence>
<proteinExistence type="predicted"/>
<feature type="transmembrane region" description="Helical" evidence="4">
    <location>
        <begin position="281"/>
        <end position="302"/>
    </location>
</feature>
<feature type="transmembrane region" description="Helical" evidence="4">
    <location>
        <begin position="78"/>
        <end position="102"/>
    </location>
</feature>
<dbReference type="NCBIfam" id="NF033734">
    <property type="entry name" value="MFS_ArsJ"/>
    <property type="match status" value="1"/>
</dbReference>
<feature type="transmembrane region" description="Helical" evidence="4">
    <location>
        <begin position="146"/>
        <end position="163"/>
    </location>
</feature>
<dbReference type="GO" id="GO:0022857">
    <property type="term" value="F:transmembrane transporter activity"/>
    <property type="evidence" value="ECO:0007669"/>
    <property type="project" value="InterPro"/>
</dbReference>
<feature type="transmembrane region" description="Helical" evidence="4">
    <location>
        <begin position="15"/>
        <end position="33"/>
    </location>
</feature>
<keyword evidence="6" id="KW-1185">Reference proteome</keyword>
<dbReference type="EMBL" id="VBRY01000006">
    <property type="protein sequence ID" value="TLS67246.1"/>
    <property type="molecule type" value="Genomic_DNA"/>
</dbReference>
<keyword evidence="2 4" id="KW-1133">Transmembrane helix</keyword>
<dbReference type="AlphaFoldDB" id="A0A5R9GL85"/>
<evidence type="ECO:0000313" key="5">
    <source>
        <dbReference type="EMBL" id="TLS67246.1"/>
    </source>
</evidence>
<organism evidence="5 6">
    <name type="scientific">Mariprofundus erugo</name>
    <dbReference type="NCBI Taxonomy" id="2528639"/>
    <lineage>
        <taxon>Bacteria</taxon>
        <taxon>Pseudomonadati</taxon>
        <taxon>Pseudomonadota</taxon>
        <taxon>Candidatius Mariprofundia</taxon>
        <taxon>Mariprofundales</taxon>
        <taxon>Mariprofundaceae</taxon>
        <taxon>Mariprofundus</taxon>
    </lineage>
</organism>
<dbReference type="InterPro" id="IPR036259">
    <property type="entry name" value="MFS_trans_sf"/>
</dbReference>
<feature type="transmembrane region" description="Helical" evidence="4">
    <location>
        <begin position="218"/>
        <end position="237"/>
    </location>
</feature>
<feature type="transmembrane region" description="Helical" evidence="4">
    <location>
        <begin position="249"/>
        <end position="269"/>
    </location>
</feature>
<dbReference type="SUPFAM" id="SSF103473">
    <property type="entry name" value="MFS general substrate transporter"/>
    <property type="match status" value="1"/>
</dbReference>
<protein>
    <submittedName>
        <fullName evidence="5">Organoarsenical effux MFS transporter ArsJ</fullName>
    </submittedName>
</protein>
<evidence type="ECO:0000256" key="4">
    <source>
        <dbReference type="SAM" id="Phobius"/>
    </source>
</evidence>
<comment type="caution">
    <text evidence="5">The sequence shown here is derived from an EMBL/GenBank/DDBJ whole genome shotgun (WGS) entry which is preliminary data.</text>
</comment>
<sequence length="405" mass="43405">MEQGLRHYLTVTGGYWAFTITDGAIRMLVVLYFHQLGYSPLSIAMLFLFYEFFGIVTNLVGGWLGAHLGLNRCMHIGMLLQIAALLMLTVPDGWLGVAYVMAAQALSGIAKDLNKMGAKAGVKLLVPAGSDSRLFRWVALLTGSKNALKGAGFFIGAALLAQLGFRGALVALAAMLTIALLLTWWLLPEGLGRIRGGAKFSRIFSKTAAVNRLSAARFFLFGARDVWFVVALPVFLYDQLGWSFTSVGSFLALWVIGYGIVQSMVPLLFRRAAPVGGRTLAVWAAILSLLPASMAGLLLYGVDAEMVVMAGLAGFAILFAINSSVHSFLIVAWSQREQVSMNVGFYYMANAGGRLAGTVLSGLIYQYQGISGCLGWSAAFILMAALISMALPEQVDSDHQSGVCG</sequence>
<keyword evidence="3 4" id="KW-0472">Membrane</keyword>
<keyword evidence="1 4" id="KW-0812">Transmembrane</keyword>
<name>A0A5R9GL85_9PROT</name>
<feature type="transmembrane region" description="Helical" evidence="4">
    <location>
        <begin position="345"/>
        <end position="368"/>
    </location>
</feature>
<dbReference type="InterPro" id="IPR047769">
    <property type="entry name" value="MFS_ArsJ"/>
</dbReference>
<feature type="transmembrane region" description="Helical" evidence="4">
    <location>
        <begin position="374"/>
        <end position="391"/>
    </location>
</feature>
<dbReference type="InterPro" id="IPR011701">
    <property type="entry name" value="MFS"/>
</dbReference>
<dbReference type="Gene3D" id="1.20.1250.20">
    <property type="entry name" value="MFS general substrate transporter like domains"/>
    <property type="match status" value="2"/>
</dbReference>
<evidence type="ECO:0000256" key="2">
    <source>
        <dbReference type="ARBA" id="ARBA00022989"/>
    </source>
</evidence>
<feature type="transmembrane region" description="Helical" evidence="4">
    <location>
        <begin position="169"/>
        <end position="187"/>
    </location>
</feature>
<dbReference type="PANTHER" id="PTHR23547:SF1">
    <property type="entry name" value="MAJOR FACILITATOR SUPERFAMILY MFS_1"/>
    <property type="match status" value="1"/>
</dbReference>